<reference evidence="7" key="1">
    <citation type="submission" date="2021-01" db="EMBL/GenBank/DDBJ databases">
        <authorList>
            <person name="Li R."/>
            <person name="Bekaert M."/>
        </authorList>
    </citation>
    <scope>NUCLEOTIDE SEQUENCE</scope>
    <source>
        <strain evidence="7">Farmed</strain>
    </source>
</reference>
<evidence type="ECO:0000256" key="3">
    <source>
        <dbReference type="ARBA" id="ARBA00019690"/>
    </source>
</evidence>
<comment type="subunit">
    <text evidence="6">Component of the Mediator complex.</text>
</comment>
<dbReference type="GO" id="GO:0016592">
    <property type="term" value="C:mediator complex"/>
    <property type="evidence" value="ECO:0007669"/>
    <property type="project" value="InterPro"/>
</dbReference>
<evidence type="ECO:0000256" key="6">
    <source>
        <dbReference type="RuleBase" id="RU364152"/>
    </source>
</evidence>
<comment type="similarity">
    <text evidence="2 6">Belongs to the Mediator complex subunit 20 family.</text>
</comment>
<evidence type="ECO:0000256" key="5">
    <source>
        <dbReference type="ARBA" id="ARBA00031954"/>
    </source>
</evidence>
<dbReference type="AlphaFoldDB" id="A0A812CY26"/>
<evidence type="ECO:0000313" key="8">
    <source>
        <dbReference type="Proteomes" id="UP000597762"/>
    </source>
</evidence>
<keyword evidence="6" id="KW-0805">Transcription regulation</keyword>
<dbReference type="OrthoDB" id="1854899at2759"/>
<sequence length="207" mass="23241">MGVVCVFPYIIPEGKSGLQVVDCLQKQVELLGAVKAGTFCVDCETYQSNFSNTTTPQRLVHILHNSEQPATCFAIVDTGNCLVADSQFDILMQRLKGFYQQRKGFKIESKGQRYEYGDFLIKIGSVLLASSFKGILLEVEYYPCAYLGDCWNLMKELIQSVMGNVLETPPAFLKQKFNSEYGPSDTIQQYLEHFNGFRKAASANQAR</sequence>
<keyword evidence="4 6" id="KW-0539">Nucleus</keyword>
<keyword evidence="8" id="KW-1185">Reference proteome</keyword>
<dbReference type="PANTHER" id="PTHR12465:SF0">
    <property type="entry name" value="MEDIATOR OF RNA POLYMERASE II TRANSCRIPTION SUBUNIT 20"/>
    <property type="match status" value="1"/>
</dbReference>
<protein>
    <recommendedName>
        <fullName evidence="3 6">Mediator of RNA polymerase II transcription subunit 20</fullName>
    </recommendedName>
    <alternativeName>
        <fullName evidence="5 6">Mediator complex subunit 20</fullName>
    </alternativeName>
</protein>
<dbReference type="GO" id="GO:0006357">
    <property type="term" value="P:regulation of transcription by RNA polymerase II"/>
    <property type="evidence" value="ECO:0007669"/>
    <property type="project" value="InterPro"/>
</dbReference>
<evidence type="ECO:0000313" key="7">
    <source>
        <dbReference type="EMBL" id="CAE1280362.1"/>
    </source>
</evidence>
<dbReference type="EMBL" id="CAHIKZ030002059">
    <property type="protein sequence ID" value="CAE1280362.1"/>
    <property type="molecule type" value="Genomic_DNA"/>
</dbReference>
<keyword evidence="6" id="KW-0804">Transcription</keyword>
<dbReference type="Pfam" id="PF08612">
    <property type="entry name" value="Med20"/>
    <property type="match status" value="1"/>
</dbReference>
<gene>
    <name evidence="6" type="primary">MED20</name>
    <name evidence="7" type="ORF">SPHA_42277</name>
</gene>
<comment type="caution">
    <text evidence="7">The sequence shown here is derived from an EMBL/GenBank/DDBJ whole genome shotgun (WGS) entry which is preliminary data.</text>
</comment>
<accession>A0A812CY26</accession>
<evidence type="ECO:0000256" key="4">
    <source>
        <dbReference type="ARBA" id="ARBA00023242"/>
    </source>
</evidence>
<organism evidence="7 8">
    <name type="scientific">Acanthosepion pharaonis</name>
    <name type="common">Pharaoh cuttlefish</name>
    <name type="synonym">Sepia pharaonis</name>
    <dbReference type="NCBI Taxonomy" id="158019"/>
    <lineage>
        <taxon>Eukaryota</taxon>
        <taxon>Metazoa</taxon>
        <taxon>Spiralia</taxon>
        <taxon>Lophotrochozoa</taxon>
        <taxon>Mollusca</taxon>
        <taxon>Cephalopoda</taxon>
        <taxon>Coleoidea</taxon>
        <taxon>Decapodiformes</taxon>
        <taxon>Sepiida</taxon>
        <taxon>Sepiina</taxon>
        <taxon>Sepiidae</taxon>
        <taxon>Acanthosepion</taxon>
    </lineage>
</organism>
<proteinExistence type="inferred from homology"/>
<dbReference type="PANTHER" id="PTHR12465">
    <property type="entry name" value="UBIQUITIN SPECIFIC PROTEASE HOMOLOG 49"/>
    <property type="match status" value="1"/>
</dbReference>
<comment type="subcellular location">
    <subcellularLocation>
        <location evidence="1 6">Nucleus</location>
    </subcellularLocation>
</comment>
<comment type="function">
    <text evidence="6">Component of the Mediator complex, a coactivator involved in the regulated transcription of nearly all RNA polymerase II-dependent genes. Mediator functions as a bridge to convey information from gene-specific regulatory proteins to the basal RNA polymerase II transcription machinery. Mediator is recruited to promoters by direct interactions with regulatory proteins and serves as a scaffold for the assembly of a functional preinitiation complex with RNA polymerase II and the general transcription factors.</text>
</comment>
<dbReference type="InterPro" id="IPR013921">
    <property type="entry name" value="Mediator_Med20"/>
</dbReference>
<name>A0A812CY26_ACAPH</name>
<evidence type="ECO:0000256" key="1">
    <source>
        <dbReference type="ARBA" id="ARBA00004123"/>
    </source>
</evidence>
<dbReference type="Proteomes" id="UP000597762">
    <property type="component" value="Unassembled WGS sequence"/>
</dbReference>
<evidence type="ECO:0000256" key="2">
    <source>
        <dbReference type="ARBA" id="ARBA00010743"/>
    </source>
</evidence>
<dbReference type="GO" id="GO:0003713">
    <property type="term" value="F:transcription coactivator activity"/>
    <property type="evidence" value="ECO:0007669"/>
    <property type="project" value="TreeGrafter"/>
</dbReference>
<keyword evidence="6" id="KW-0010">Activator</keyword>